<comment type="subcellular location">
    <subcellularLocation>
        <location evidence="1">Membrane</location>
        <topology evidence="1">Multi-pass membrane protein</topology>
    </subcellularLocation>
</comment>
<sequence>MNWADWTILAIVAISTLIGLSRGFVRETLSLLTWIAAFVIAMMFRDELAPLLSRLVDTPSLQTIAAFAILFIFTLLAGAGLNMTLSAFVEATGLSGTDRVLGMVFGLLRGCIVVLALLILAPALVPVEEDSWWRESALIPHFLSFEDSARQLAESIKDLFVQGTASE</sequence>
<evidence type="ECO:0000256" key="2">
    <source>
        <dbReference type="ARBA" id="ARBA00022692"/>
    </source>
</evidence>
<feature type="transmembrane region" description="Helical" evidence="5">
    <location>
        <begin position="64"/>
        <end position="88"/>
    </location>
</feature>
<feature type="transmembrane region" description="Helical" evidence="5">
    <location>
        <begin position="100"/>
        <end position="125"/>
    </location>
</feature>
<organism evidence="6 7">
    <name type="scientific">Microbulbifer halophilus</name>
    <dbReference type="NCBI Taxonomy" id="453963"/>
    <lineage>
        <taxon>Bacteria</taxon>
        <taxon>Pseudomonadati</taxon>
        <taxon>Pseudomonadota</taxon>
        <taxon>Gammaproteobacteria</taxon>
        <taxon>Cellvibrionales</taxon>
        <taxon>Microbulbiferaceae</taxon>
        <taxon>Microbulbifer</taxon>
    </lineage>
</organism>
<dbReference type="EMBL" id="JBHUJD010000017">
    <property type="protein sequence ID" value="MFD2311431.1"/>
    <property type="molecule type" value="Genomic_DNA"/>
</dbReference>
<dbReference type="InterPro" id="IPR052719">
    <property type="entry name" value="CvpA-like"/>
</dbReference>
<keyword evidence="4 5" id="KW-0472">Membrane</keyword>
<dbReference type="InterPro" id="IPR003825">
    <property type="entry name" value="Colicin-V_CvpA"/>
</dbReference>
<keyword evidence="7" id="KW-1185">Reference proteome</keyword>
<feature type="transmembrane region" description="Helical" evidence="5">
    <location>
        <begin position="28"/>
        <end position="44"/>
    </location>
</feature>
<dbReference type="Proteomes" id="UP001597425">
    <property type="component" value="Unassembled WGS sequence"/>
</dbReference>
<dbReference type="PANTHER" id="PTHR36926">
    <property type="entry name" value="COLICIN V PRODUCTION PROTEIN"/>
    <property type="match status" value="1"/>
</dbReference>
<protein>
    <submittedName>
        <fullName evidence="6">CvpA family protein</fullName>
    </submittedName>
</protein>
<name>A0ABW5ECW7_9GAMM</name>
<dbReference type="PANTHER" id="PTHR36926:SF1">
    <property type="entry name" value="COLICIN V PRODUCTION PROTEIN"/>
    <property type="match status" value="1"/>
</dbReference>
<comment type="caution">
    <text evidence="6">The sequence shown here is derived from an EMBL/GenBank/DDBJ whole genome shotgun (WGS) entry which is preliminary data.</text>
</comment>
<evidence type="ECO:0000256" key="5">
    <source>
        <dbReference type="SAM" id="Phobius"/>
    </source>
</evidence>
<keyword evidence="2 5" id="KW-0812">Transmembrane</keyword>
<evidence type="ECO:0000313" key="6">
    <source>
        <dbReference type="EMBL" id="MFD2311431.1"/>
    </source>
</evidence>
<reference evidence="7" key="1">
    <citation type="journal article" date="2019" name="Int. J. Syst. Evol. Microbiol.">
        <title>The Global Catalogue of Microorganisms (GCM) 10K type strain sequencing project: providing services to taxonomists for standard genome sequencing and annotation.</title>
        <authorList>
            <consortium name="The Broad Institute Genomics Platform"/>
            <consortium name="The Broad Institute Genome Sequencing Center for Infectious Disease"/>
            <person name="Wu L."/>
            <person name="Ma J."/>
        </authorList>
    </citation>
    <scope>NUCLEOTIDE SEQUENCE [LARGE SCALE GENOMIC DNA]</scope>
    <source>
        <strain evidence="7">KCTC 12848</strain>
    </source>
</reference>
<accession>A0ABW5ECW7</accession>
<dbReference type="RefSeq" id="WP_265722021.1">
    <property type="nucleotide sequence ID" value="NZ_JAPIVK010000017.1"/>
</dbReference>
<evidence type="ECO:0000256" key="4">
    <source>
        <dbReference type="ARBA" id="ARBA00023136"/>
    </source>
</evidence>
<proteinExistence type="predicted"/>
<evidence type="ECO:0000256" key="1">
    <source>
        <dbReference type="ARBA" id="ARBA00004141"/>
    </source>
</evidence>
<dbReference type="Pfam" id="PF02674">
    <property type="entry name" value="Colicin_V"/>
    <property type="match status" value="1"/>
</dbReference>
<feature type="transmembrane region" description="Helical" evidence="5">
    <location>
        <begin position="6"/>
        <end position="21"/>
    </location>
</feature>
<keyword evidence="3 5" id="KW-1133">Transmembrane helix</keyword>
<evidence type="ECO:0000256" key="3">
    <source>
        <dbReference type="ARBA" id="ARBA00022989"/>
    </source>
</evidence>
<gene>
    <name evidence="6" type="ORF">ACFSKX_13475</name>
</gene>
<evidence type="ECO:0000313" key="7">
    <source>
        <dbReference type="Proteomes" id="UP001597425"/>
    </source>
</evidence>